<evidence type="ECO:0000259" key="1">
    <source>
        <dbReference type="Pfam" id="PF17194"/>
    </source>
</evidence>
<reference evidence="3" key="1">
    <citation type="submission" date="2016-10" db="EMBL/GenBank/DDBJ databases">
        <authorList>
            <person name="Varghese N."/>
            <person name="Submissions S."/>
        </authorList>
    </citation>
    <scope>NUCLEOTIDE SEQUENCE [LARGE SCALE GENOMIC DNA]</scope>
    <source>
        <strain evidence="3">ES.061</strain>
    </source>
</reference>
<dbReference type="InterPro" id="IPR033455">
    <property type="entry name" value="AbiEi_3_N"/>
</dbReference>
<dbReference type="RefSeq" id="WP_090329577.1">
    <property type="nucleotide sequence ID" value="NZ_FNSL01000001.1"/>
</dbReference>
<name>A0A1H4MR97_9HYPH</name>
<dbReference type="Pfam" id="PF17194">
    <property type="entry name" value="AbiEi_3_N"/>
    <property type="match status" value="1"/>
</dbReference>
<feature type="domain" description="Transcriptional regulator AbiEi antitoxin N-terminal" evidence="1">
    <location>
        <begin position="8"/>
        <end position="96"/>
    </location>
</feature>
<dbReference type="Pfam" id="PF11459">
    <property type="entry name" value="AbiEi_3"/>
    <property type="match status" value="1"/>
</dbReference>
<organism evidence="2 3">
    <name type="scientific">Nitratireductor aquibiodomus</name>
    <dbReference type="NCBI Taxonomy" id="204799"/>
    <lineage>
        <taxon>Bacteria</taxon>
        <taxon>Pseudomonadati</taxon>
        <taxon>Pseudomonadota</taxon>
        <taxon>Alphaproteobacteria</taxon>
        <taxon>Hyphomicrobiales</taxon>
        <taxon>Phyllobacteriaceae</taxon>
        <taxon>Nitratireductor</taxon>
    </lineage>
</organism>
<dbReference type="AlphaFoldDB" id="A0A1H4MR97"/>
<evidence type="ECO:0000313" key="3">
    <source>
        <dbReference type="Proteomes" id="UP000199064"/>
    </source>
</evidence>
<dbReference type="EMBL" id="FNSL01000001">
    <property type="protein sequence ID" value="SEB84882.1"/>
    <property type="molecule type" value="Genomic_DNA"/>
</dbReference>
<dbReference type="InterPro" id="IPR021561">
    <property type="entry name" value="AbiEi_3"/>
</dbReference>
<accession>A0A1H4MR97</accession>
<evidence type="ECO:0000313" key="2">
    <source>
        <dbReference type="EMBL" id="SEB84882.1"/>
    </source>
</evidence>
<protein>
    <submittedName>
        <fullName evidence="2">Transcriptional regulator with AbiEi antitoxin N-terminal domain</fullName>
    </submittedName>
</protein>
<gene>
    <name evidence="2" type="ORF">SAMN05216452_3413</name>
</gene>
<proteinExistence type="predicted"/>
<sequence>MSEQSTGKLKQLERLLPEGLLVDSAWLSARDYYASLRTKYVSSGWLEQPARRVYRRPRGQLSWQQVVISLQTLLDHRLAVGGRTSLELQGYAHYLSQVGSKVYLHGPTKPPNWLTTLPLKEEFVYRNSTPLFGSDLNEVDFPPLVPGAPKQGDRPLQNAVLRSLAWGQWEWPLTVSAPERAILELLDELPDHESFHQVDVLMEGLSDLAPRRLQKLLVRCRSVKVKRLFFFFADRHRHAWLKHIERAAIDLGSGKRMLVKEGRYDPAYQITVPKELDEVP</sequence>
<keyword evidence="3" id="KW-1185">Reference proteome</keyword>
<dbReference type="Proteomes" id="UP000199064">
    <property type="component" value="Unassembled WGS sequence"/>
</dbReference>